<feature type="region of interest" description="Disordered" evidence="1">
    <location>
        <begin position="1"/>
        <end position="62"/>
    </location>
</feature>
<accession>A0A6J4T4M6</accession>
<reference evidence="2" key="1">
    <citation type="submission" date="2020-02" db="EMBL/GenBank/DDBJ databases">
        <authorList>
            <person name="Meier V. D."/>
        </authorList>
    </citation>
    <scope>NUCLEOTIDE SEQUENCE</scope>
    <source>
        <strain evidence="2">AVDCRST_MAG69</strain>
    </source>
</reference>
<feature type="non-terminal residue" evidence="2">
    <location>
        <position position="1"/>
    </location>
</feature>
<feature type="compositionally biased region" description="Basic residues" evidence="1">
    <location>
        <begin position="22"/>
        <end position="32"/>
    </location>
</feature>
<proteinExistence type="predicted"/>
<protein>
    <submittedName>
        <fullName evidence="2">FIG00814129: Possible chaperone</fullName>
    </submittedName>
</protein>
<evidence type="ECO:0000313" key="2">
    <source>
        <dbReference type="EMBL" id="CAA9513632.1"/>
    </source>
</evidence>
<sequence length="62" mass="7230">RAHRRGHHRGRACARARDPPRRRGLRRRHPQHARSQPLEVHRRRPARARAPAGQGRAGRSEL</sequence>
<dbReference type="EMBL" id="CADCVP010000288">
    <property type="protein sequence ID" value="CAA9513632.1"/>
    <property type="molecule type" value="Genomic_DNA"/>
</dbReference>
<evidence type="ECO:0000256" key="1">
    <source>
        <dbReference type="SAM" id="MobiDB-lite"/>
    </source>
</evidence>
<name>A0A6J4T4M6_9ACTN</name>
<feature type="compositionally biased region" description="Basic residues" evidence="1">
    <location>
        <begin position="1"/>
        <end position="14"/>
    </location>
</feature>
<organism evidence="2">
    <name type="scientific">uncultured Solirubrobacteraceae bacterium</name>
    <dbReference type="NCBI Taxonomy" id="1162706"/>
    <lineage>
        <taxon>Bacteria</taxon>
        <taxon>Bacillati</taxon>
        <taxon>Actinomycetota</taxon>
        <taxon>Thermoleophilia</taxon>
        <taxon>Solirubrobacterales</taxon>
        <taxon>Solirubrobacteraceae</taxon>
        <taxon>environmental samples</taxon>
    </lineage>
</organism>
<feature type="non-terminal residue" evidence="2">
    <location>
        <position position="62"/>
    </location>
</feature>
<dbReference type="AlphaFoldDB" id="A0A6J4T4M6"/>
<gene>
    <name evidence="2" type="ORF">AVDCRST_MAG69-2631</name>
</gene>